<dbReference type="Proteomes" id="UP000007799">
    <property type="component" value="Unassembled WGS sequence"/>
</dbReference>
<dbReference type="Pfam" id="PF10419">
    <property type="entry name" value="TFIIIC_sub6"/>
    <property type="match status" value="1"/>
</dbReference>
<dbReference type="AlphaFoldDB" id="F2ULH2"/>
<dbReference type="KEGG" id="sre:PTSG_09604"/>
<accession>F2ULH2</accession>
<feature type="compositionally biased region" description="Gly residues" evidence="1">
    <location>
        <begin position="9"/>
        <end position="35"/>
    </location>
</feature>
<feature type="region of interest" description="Disordered" evidence="1">
    <location>
        <begin position="154"/>
        <end position="177"/>
    </location>
</feature>
<feature type="compositionally biased region" description="Polar residues" evidence="1">
    <location>
        <begin position="41"/>
        <end position="51"/>
    </location>
</feature>
<evidence type="ECO:0000313" key="3">
    <source>
        <dbReference type="EMBL" id="EGD77971.1"/>
    </source>
</evidence>
<sequence length="177" mass="18844">MQATTAAAAGGGSGRAEGSGGGQEAAGEQQGGVATGAGSDISDTSTDSNEAQQQQQQHNGNEEDDNEWETEYVVATVHNSKYAGLNLRPETFKVVGAHTAQPVFRMGSDVFVGQYSEAFGTNLILQATQAEATGRTEWKYLGRGIETMTLLRAELHEVEEEEEEEEEEGSDEPAQSE</sequence>
<protein>
    <recommendedName>
        <fullName evidence="2">Transcription factor TFIIIC triple barrel domain-containing protein</fullName>
    </recommendedName>
</protein>
<keyword evidence="4" id="KW-1185">Reference proteome</keyword>
<evidence type="ECO:0000313" key="4">
    <source>
        <dbReference type="Proteomes" id="UP000007799"/>
    </source>
</evidence>
<dbReference type="OrthoDB" id="1877767at2759"/>
<dbReference type="InterPro" id="IPR019481">
    <property type="entry name" value="TFIIIC_triple_barrel"/>
</dbReference>
<dbReference type="EMBL" id="GL832980">
    <property type="protein sequence ID" value="EGD77971.1"/>
    <property type="molecule type" value="Genomic_DNA"/>
</dbReference>
<gene>
    <name evidence="3" type="ORF">PTSG_09604</name>
</gene>
<feature type="region of interest" description="Disordered" evidence="1">
    <location>
        <begin position="1"/>
        <end position="68"/>
    </location>
</feature>
<dbReference type="InParanoid" id="F2ULH2"/>
<name>F2ULH2_SALR5</name>
<evidence type="ECO:0000256" key="1">
    <source>
        <dbReference type="SAM" id="MobiDB-lite"/>
    </source>
</evidence>
<organism evidence="4">
    <name type="scientific">Salpingoeca rosetta (strain ATCC 50818 / BSB-021)</name>
    <dbReference type="NCBI Taxonomy" id="946362"/>
    <lineage>
        <taxon>Eukaryota</taxon>
        <taxon>Choanoflagellata</taxon>
        <taxon>Craspedida</taxon>
        <taxon>Salpingoecidae</taxon>
        <taxon>Salpingoeca</taxon>
    </lineage>
</organism>
<dbReference type="GeneID" id="16070585"/>
<evidence type="ECO:0000259" key="2">
    <source>
        <dbReference type="Pfam" id="PF10419"/>
    </source>
</evidence>
<feature type="compositionally biased region" description="Acidic residues" evidence="1">
    <location>
        <begin position="157"/>
        <end position="171"/>
    </location>
</feature>
<reference evidence="3" key="1">
    <citation type="submission" date="2009-08" db="EMBL/GenBank/DDBJ databases">
        <title>Annotation of Salpingoeca rosetta.</title>
        <authorList>
            <consortium name="The Broad Institute Genome Sequencing Platform"/>
            <person name="Russ C."/>
            <person name="Cuomo C."/>
            <person name="Burger G."/>
            <person name="Gray M.W."/>
            <person name="Holland P.W.H."/>
            <person name="King N."/>
            <person name="Lang F.B.F."/>
            <person name="Roger A.J."/>
            <person name="Ruiz-Trillo I."/>
            <person name="Young S.K."/>
            <person name="Zeng Q."/>
            <person name="Gargeya S."/>
            <person name="Alvarado L."/>
            <person name="Berlin A."/>
            <person name="Chapman S.B."/>
            <person name="Chen Z."/>
            <person name="Freedman E."/>
            <person name="Gellesch M."/>
            <person name="Goldberg J."/>
            <person name="Griggs A."/>
            <person name="Gujja S."/>
            <person name="Heilman E."/>
            <person name="Heiman D."/>
            <person name="Howarth C."/>
            <person name="Mehta T."/>
            <person name="Neiman D."/>
            <person name="Pearson M."/>
            <person name="Roberts A."/>
            <person name="Saif S."/>
            <person name="Shea T."/>
            <person name="Shenoy N."/>
            <person name="Sisk P."/>
            <person name="Stolte C."/>
            <person name="Sykes S."/>
            <person name="White J."/>
            <person name="Yandava C."/>
            <person name="Haas B."/>
            <person name="Nusbaum C."/>
            <person name="Birren B."/>
        </authorList>
    </citation>
    <scope>NUCLEOTIDE SEQUENCE [LARGE SCALE GENOMIC DNA]</scope>
    <source>
        <strain evidence="3">ATCC 50818</strain>
    </source>
</reference>
<proteinExistence type="predicted"/>
<feature type="domain" description="Transcription factor TFIIIC triple barrel" evidence="2">
    <location>
        <begin position="67"/>
        <end position="155"/>
    </location>
</feature>
<dbReference type="RefSeq" id="XP_004990033.1">
    <property type="nucleotide sequence ID" value="XM_004989976.1"/>
</dbReference>
<dbReference type="Gene3D" id="2.60.40.4370">
    <property type="match status" value="1"/>
</dbReference>